<evidence type="ECO:0000259" key="12">
    <source>
        <dbReference type="Pfam" id="PF00133"/>
    </source>
</evidence>
<dbReference type="CDD" id="cd00817">
    <property type="entry name" value="ValRS_core"/>
    <property type="match status" value="1"/>
</dbReference>
<dbReference type="GO" id="GO:0005524">
    <property type="term" value="F:ATP binding"/>
    <property type="evidence" value="ECO:0007669"/>
    <property type="project" value="UniProtKB-UniRule"/>
</dbReference>
<keyword evidence="9 11" id="KW-0030">Aminoacyl-tRNA synthetase</keyword>
<dbReference type="EC" id="6.1.1.9" evidence="11"/>
<dbReference type="SUPFAM" id="SSF52374">
    <property type="entry name" value="Nucleotidylyl transferase"/>
    <property type="match status" value="1"/>
</dbReference>
<feature type="domain" description="Valyl-tRNA synthetase tRNA-binding arm" evidence="14">
    <location>
        <begin position="803"/>
        <end position="864"/>
    </location>
</feature>
<dbReference type="CDD" id="cd07962">
    <property type="entry name" value="Anticodon_Ia_Val"/>
    <property type="match status" value="1"/>
</dbReference>
<comment type="subcellular location">
    <subcellularLocation>
        <location evidence="1 11">Cytoplasm</location>
    </subcellularLocation>
</comment>
<dbReference type="InterPro" id="IPR019499">
    <property type="entry name" value="Val-tRNA_synth_tRNA-bd"/>
</dbReference>
<dbReference type="GO" id="GO:0002161">
    <property type="term" value="F:aminoacyl-tRNA deacylase activity"/>
    <property type="evidence" value="ECO:0007669"/>
    <property type="project" value="InterPro"/>
</dbReference>
<reference evidence="15 16" key="1">
    <citation type="journal article" date="2014" name="PLoS ONE">
        <title>The first complete genome sequence of the class fimbriimonadia in the phylum armatimonadetes.</title>
        <authorList>
            <person name="Hu Z.Y."/>
            <person name="Wang Y.Z."/>
            <person name="Im W.T."/>
            <person name="Wang S.Y."/>
            <person name="Zhao G.P."/>
            <person name="Zheng H.J."/>
            <person name="Quan Z.X."/>
        </authorList>
    </citation>
    <scope>NUCLEOTIDE SEQUENCE [LARGE SCALE GENOMIC DNA]</scope>
    <source>
        <strain evidence="15">Gsoil 348</strain>
    </source>
</reference>
<name>A0A068NQY4_FIMGI</name>
<evidence type="ECO:0000259" key="13">
    <source>
        <dbReference type="Pfam" id="PF08264"/>
    </source>
</evidence>
<dbReference type="InterPro" id="IPR010978">
    <property type="entry name" value="tRNA-bd_arm"/>
</dbReference>
<dbReference type="Pfam" id="PF00133">
    <property type="entry name" value="tRNA-synt_1"/>
    <property type="match status" value="1"/>
</dbReference>
<dbReference type="Proteomes" id="UP000027982">
    <property type="component" value="Chromosome"/>
</dbReference>
<dbReference type="SUPFAM" id="SSF47323">
    <property type="entry name" value="Anticodon-binding domain of a subclass of class I aminoacyl-tRNA synthetases"/>
    <property type="match status" value="1"/>
</dbReference>
<dbReference type="InterPro" id="IPR014729">
    <property type="entry name" value="Rossmann-like_a/b/a_fold"/>
</dbReference>
<evidence type="ECO:0000256" key="6">
    <source>
        <dbReference type="ARBA" id="ARBA00022840"/>
    </source>
</evidence>
<evidence type="ECO:0000256" key="10">
    <source>
        <dbReference type="ARBA" id="ARBA00047552"/>
    </source>
</evidence>
<evidence type="ECO:0000256" key="8">
    <source>
        <dbReference type="ARBA" id="ARBA00023054"/>
    </source>
</evidence>
<dbReference type="Gene3D" id="3.90.740.10">
    <property type="entry name" value="Valyl/Leucyl/Isoleucyl-tRNA synthetase, editing domain"/>
    <property type="match status" value="1"/>
</dbReference>
<dbReference type="OrthoDB" id="9810365at2"/>
<feature type="domain" description="Methionyl/Valyl/Leucyl/Isoleucyl-tRNA synthetase anticodon-binding" evidence="13">
    <location>
        <begin position="604"/>
        <end position="750"/>
    </location>
</feature>
<dbReference type="InterPro" id="IPR009008">
    <property type="entry name" value="Val/Leu/Ile-tRNA-synth_edit"/>
</dbReference>
<keyword evidence="6 11" id="KW-0067">ATP-binding</keyword>
<dbReference type="GO" id="GO:0006438">
    <property type="term" value="P:valyl-tRNA aminoacylation"/>
    <property type="evidence" value="ECO:0007669"/>
    <property type="project" value="UniProtKB-UniRule"/>
</dbReference>
<evidence type="ECO:0000313" key="16">
    <source>
        <dbReference type="Proteomes" id="UP000027982"/>
    </source>
</evidence>
<dbReference type="InterPro" id="IPR001412">
    <property type="entry name" value="aa-tRNA-synth_I_CS"/>
</dbReference>
<evidence type="ECO:0000256" key="7">
    <source>
        <dbReference type="ARBA" id="ARBA00022917"/>
    </source>
</evidence>
<dbReference type="Gene3D" id="3.40.50.620">
    <property type="entry name" value="HUPs"/>
    <property type="match status" value="2"/>
</dbReference>
<dbReference type="GO" id="GO:0004832">
    <property type="term" value="F:valine-tRNA ligase activity"/>
    <property type="evidence" value="ECO:0007669"/>
    <property type="project" value="UniProtKB-UniRule"/>
</dbReference>
<dbReference type="PANTHER" id="PTHR11946">
    <property type="entry name" value="VALYL-TRNA SYNTHETASES"/>
    <property type="match status" value="1"/>
</dbReference>
<proteinExistence type="inferred from homology"/>
<dbReference type="InterPro" id="IPR002303">
    <property type="entry name" value="Valyl-tRNA_ligase"/>
</dbReference>
<evidence type="ECO:0000256" key="11">
    <source>
        <dbReference type="HAMAP-Rule" id="MF_02004"/>
    </source>
</evidence>
<comment type="subunit">
    <text evidence="2 11">Monomer.</text>
</comment>
<organism evidence="15 16">
    <name type="scientific">Fimbriimonas ginsengisoli Gsoil 348</name>
    <dbReference type="NCBI Taxonomy" id="661478"/>
    <lineage>
        <taxon>Bacteria</taxon>
        <taxon>Bacillati</taxon>
        <taxon>Armatimonadota</taxon>
        <taxon>Fimbriimonadia</taxon>
        <taxon>Fimbriimonadales</taxon>
        <taxon>Fimbriimonadaceae</taxon>
        <taxon>Fimbriimonas</taxon>
    </lineage>
</organism>
<keyword evidence="7 11" id="KW-0648">Protein biosynthesis</keyword>
<dbReference type="EMBL" id="CP007139">
    <property type="protein sequence ID" value="AIE85150.1"/>
    <property type="molecule type" value="Genomic_DNA"/>
</dbReference>
<dbReference type="FunFam" id="3.40.50.620:FF:000032">
    <property type="entry name" value="Valine--tRNA ligase"/>
    <property type="match status" value="1"/>
</dbReference>
<dbReference type="InterPro" id="IPR009080">
    <property type="entry name" value="tRNAsynth_Ia_anticodon-bd"/>
</dbReference>
<dbReference type="NCBIfam" id="TIGR00422">
    <property type="entry name" value="valS"/>
    <property type="match status" value="1"/>
</dbReference>
<feature type="short sequence motif" description="'HIGH' region" evidence="11">
    <location>
        <begin position="47"/>
        <end position="57"/>
    </location>
</feature>
<dbReference type="InterPro" id="IPR033705">
    <property type="entry name" value="Anticodon_Ia_Val"/>
</dbReference>
<keyword evidence="4 11" id="KW-0436">Ligase</keyword>
<dbReference type="eggNOG" id="COG0525">
    <property type="taxonomic scope" value="Bacteria"/>
</dbReference>
<dbReference type="KEGG" id="fgi:OP10G_1782"/>
<comment type="domain">
    <text evidence="11">ValRS has two distinct active sites: one for aminoacylation and one for editing. The misactivated threonine is translocated from the active site to the editing site.</text>
</comment>
<dbReference type="PANTHER" id="PTHR11946:SF93">
    <property type="entry name" value="VALINE--TRNA LIGASE, CHLOROPLASTIC_MITOCHONDRIAL 2"/>
    <property type="match status" value="1"/>
</dbReference>
<dbReference type="InterPro" id="IPR013155">
    <property type="entry name" value="M/V/L/I-tRNA-synth_anticd-bd"/>
</dbReference>
<feature type="binding site" evidence="11">
    <location>
        <position position="528"/>
    </location>
    <ligand>
        <name>ATP</name>
        <dbReference type="ChEBI" id="CHEBI:30616"/>
    </ligand>
</feature>
<accession>A0A068NQY4</accession>
<evidence type="ECO:0000256" key="1">
    <source>
        <dbReference type="ARBA" id="ARBA00004496"/>
    </source>
</evidence>
<evidence type="ECO:0000256" key="9">
    <source>
        <dbReference type="ARBA" id="ARBA00023146"/>
    </source>
</evidence>
<gene>
    <name evidence="11" type="primary">valS</name>
    <name evidence="15" type="ORF">OP10G_1782</name>
</gene>
<sequence length="868" mass="98645">MDLSNMPTRYDASSTEAKWYERWEAAGLFQPDPDSSKPVYTITIPPPNITGSLHMGHALCYPLQDLLGRYRRMRGDSVLILPGQDHAGIATQSVVDKQLRKEGSSAAHIGREKFVERVWEWRKESGDTILNQFRALGCAFDWSRSRFTLDPAYHDAVLKVFVDWFERGLIFRGKRVVNWDPKLKTSVSDIETERQVIRGKLYHVRYPFADGSGHVVIATTRPETMLADVAVAVHPSDKRYEGLVGKTLILPLVNREIPLVADMYPDPAFGTGAVKITPAHDANDYQVGVRHNLPMPVILDETAHISMEGPYFGMDRNEARKAIVADLEAGGFLEKIDDHEIAVVISDRSKEVIEPLLSEQWFCDQPKLAEPVIDAVKRGEVKFHPERYEAIFLAWMENIREWCISRQLWWGHRIPVWYTAEGEAFAGLNQEDAQRKAGDKPLVRQDDDVLDTWFSSGLWPFATLGWPENTADLKRFYPTSTLVTDRNIINLWVARMMMMGYDLTGEKPFSDVVIYATVLREDGRRMSKSLGTGIDPMEIINTLGADALRYTLLSQTGENQDLRYSERKTEEARNFANKIWNATRFVLMNVDQTPQEPSNLEPVDQWLLSRLSQTEAEVRAAYDGYDEQGACQALYRFFWGDVCDWYIEVSKPRLNDETQRQTPQWVLLQAFDAFLKMLHPVMPHLTEELYSHLPIGDKAPFLMSAPWPVLPDSFRQPEAEATIERVFEATRTLRALRAGLDLAAMKPVPVAYYEGDLGGAEQVLASQAWVEELRRGRPPEGERFVSAAAAGIDVHLPITGLVDVEKLLGTIDREVAKREAEVTKLEAQLLNPQFIERAKPEAIEKLRANLDEHQAALARLRERRALFA</sequence>
<dbReference type="SUPFAM" id="SSF50677">
    <property type="entry name" value="ValRS/IleRS/LeuRS editing domain"/>
    <property type="match status" value="1"/>
</dbReference>
<evidence type="ECO:0000256" key="3">
    <source>
        <dbReference type="ARBA" id="ARBA00022490"/>
    </source>
</evidence>
<dbReference type="PROSITE" id="PS00178">
    <property type="entry name" value="AA_TRNA_LIGASE_I"/>
    <property type="match status" value="1"/>
</dbReference>
<comment type="function">
    <text evidence="11">Catalyzes the attachment of valine to tRNA(Val). As ValRS can inadvertently accommodate and process structurally similar amino acids such as threonine, to avoid such errors, it has a 'posttransfer' editing activity that hydrolyzes mischarged Thr-tRNA(Val) in a tRNA-dependent manner.</text>
</comment>
<dbReference type="HAMAP" id="MF_02004">
    <property type="entry name" value="Val_tRNA_synth_type1"/>
    <property type="match status" value="1"/>
</dbReference>
<dbReference type="SUPFAM" id="SSF46589">
    <property type="entry name" value="tRNA-binding arm"/>
    <property type="match status" value="1"/>
</dbReference>
<dbReference type="STRING" id="661478.OP10G_1782"/>
<dbReference type="InterPro" id="IPR002300">
    <property type="entry name" value="aa-tRNA-synth_Ia"/>
</dbReference>
<protein>
    <recommendedName>
        <fullName evidence="11">Valine--tRNA ligase</fullName>
        <ecNumber evidence="11">6.1.1.9</ecNumber>
    </recommendedName>
    <alternativeName>
        <fullName evidence="11">Valyl-tRNA synthetase</fullName>
        <shortName evidence="11">ValRS</shortName>
    </alternativeName>
</protein>
<dbReference type="Gene3D" id="1.10.287.380">
    <property type="entry name" value="Valyl-tRNA synthetase, C-terminal domain"/>
    <property type="match status" value="1"/>
</dbReference>
<dbReference type="InterPro" id="IPR037118">
    <property type="entry name" value="Val-tRNA_synth_C_sf"/>
</dbReference>
<dbReference type="Pfam" id="PF10458">
    <property type="entry name" value="Val_tRNA-synt_C"/>
    <property type="match status" value="1"/>
</dbReference>
<comment type="catalytic activity">
    <reaction evidence="10 11">
        <text>tRNA(Val) + L-valine + ATP = L-valyl-tRNA(Val) + AMP + diphosphate</text>
        <dbReference type="Rhea" id="RHEA:10704"/>
        <dbReference type="Rhea" id="RHEA-COMP:9672"/>
        <dbReference type="Rhea" id="RHEA-COMP:9708"/>
        <dbReference type="ChEBI" id="CHEBI:30616"/>
        <dbReference type="ChEBI" id="CHEBI:33019"/>
        <dbReference type="ChEBI" id="CHEBI:57762"/>
        <dbReference type="ChEBI" id="CHEBI:78442"/>
        <dbReference type="ChEBI" id="CHEBI:78537"/>
        <dbReference type="ChEBI" id="CHEBI:456215"/>
        <dbReference type="EC" id="6.1.1.9"/>
    </reaction>
</comment>
<evidence type="ECO:0000313" key="15">
    <source>
        <dbReference type="EMBL" id="AIE85150.1"/>
    </source>
</evidence>
<keyword evidence="16" id="KW-1185">Reference proteome</keyword>
<keyword evidence="8 11" id="KW-0175">Coiled coil</keyword>
<dbReference type="PRINTS" id="PR00986">
    <property type="entry name" value="TRNASYNTHVAL"/>
</dbReference>
<dbReference type="Pfam" id="PF08264">
    <property type="entry name" value="Anticodon_1"/>
    <property type="match status" value="1"/>
</dbReference>
<dbReference type="GO" id="GO:0005829">
    <property type="term" value="C:cytosol"/>
    <property type="evidence" value="ECO:0007669"/>
    <property type="project" value="TreeGrafter"/>
</dbReference>
<keyword evidence="5 11" id="KW-0547">Nucleotide-binding</keyword>
<dbReference type="AlphaFoldDB" id="A0A068NQY4"/>
<comment type="caution">
    <text evidence="11">Lacks conserved residue(s) required for the propagation of feature annotation.</text>
</comment>
<keyword evidence="3 11" id="KW-0963">Cytoplasm</keyword>
<feature type="domain" description="Aminoacyl-tRNA synthetase class Ia" evidence="12">
    <location>
        <begin position="18"/>
        <end position="563"/>
    </location>
</feature>
<evidence type="ECO:0000256" key="2">
    <source>
        <dbReference type="ARBA" id="ARBA00011245"/>
    </source>
</evidence>
<dbReference type="NCBIfam" id="NF004349">
    <property type="entry name" value="PRK05729.1"/>
    <property type="match status" value="1"/>
</dbReference>
<dbReference type="HOGENOM" id="CLU_001493_0_2_0"/>
<dbReference type="Gene3D" id="1.10.730.10">
    <property type="entry name" value="Isoleucyl-tRNA Synthetase, Domain 1"/>
    <property type="match status" value="1"/>
</dbReference>
<evidence type="ECO:0000256" key="5">
    <source>
        <dbReference type="ARBA" id="ARBA00022741"/>
    </source>
</evidence>
<evidence type="ECO:0000256" key="4">
    <source>
        <dbReference type="ARBA" id="ARBA00022598"/>
    </source>
</evidence>
<evidence type="ECO:0000259" key="14">
    <source>
        <dbReference type="Pfam" id="PF10458"/>
    </source>
</evidence>
<comment type="similarity">
    <text evidence="11">Belongs to the class-I aminoacyl-tRNA synthetase family. ValS type 1 subfamily.</text>
</comment>
<comment type="domain">
    <text evidence="11">The C-terminal coiled-coil domain is crucial for aminoacylation activity.</text>
</comment>